<dbReference type="Gene3D" id="3.40.50.720">
    <property type="entry name" value="NAD(P)-binding Rossmann-like Domain"/>
    <property type="match status" value="1"/>
</dbReference>
<reference evidence="2" key="1">
    <citation type="journal article" date="2014" name="Int. J. Syst. Evol. Microbiol.">
        <title>Complete genome sequence of Corynebacterium casei LMG S-19264T (=DSM 44701T), isolated from a smear-ripened cheese.</title>
        <authorList>
            <consortium name="US DOE Joint Genome Institute (JGI-PGF)"/>
            <person name="Walter F."/>
            <person name="Albersmeier A."/>
            <person name="Kalinowski J."/>
            <person name="Ruckert C."/>
        </authorList>
    </citation>
    <scope>NUCLEOTIDE SEQUENCE</scope>
    <source>
        <strain evidence="2">JCM 17251</strain>
    </source>
</reference>
<evidence type="ECO:0000259" key="1">
    <source>
        <dbReference type="Pfam" id="PF01408"/>
    </source>
</evidence>
<dbReference type="Gene3D" id="3.30.360.10">
    <property type="entry name" value="Dihydrodipicolinate Reductase, domain 2"/>
    <property type="match status" value="1"/>
</dbReference>
<evidence type="ECO:0000313" key="3">
    <source>
        <dbReference type="Proteomes" id="UP000624041"/>
    </source>
</evidence>
<dbReference type="AlphaFoldDB" id="A0A918D1Q9"/>
<protein>
    <submittedName>
        <fullName evidence="2">Oxidoreductase</fullName>
    </submittedName>
</protein>
<sequence length="311" mass="35066">MKVGVIGTGKMGEYHVKTYLALQDHCQLVGIFDNDEDRSREIAEKYKVKQFLSVDELLQSVDAVSIAVPTDYHYEIGLACIRNKTHLLIEKPITSTVAEADDLIQKAKKAGVKLQVGHIELFNPLIPILKQELENEEIIGISFFRLNPYNARLKDIDVVKDLMIHDLYILDELLKQKIVEFHALGNIIDHSTKHAAVILKSTQGVTVELIASFKSKRKVRTIQVFTKEALIEADLLNRTIRVTRTSTPFSKKIAVPLTKTITIDNSVQPLDIQLIEFLHCIKFDKPPAVSGKQGKRIMELTIKISESIHPA</sequence>
<dbReference type="PANTHER" id="PTHR43377:SF1">
    <property type="entry name" value="BILIVERDIN REDUCTASE A"/>
    <property type="match status" value="1"/>
</dbReference>
<dbReference type="InterPro" id="IPR051450">
    <property type="entry name" value="Gfo/Idh/MocA_Oxidoreductases"/>
</dbReference>
<reference evidence="2" key="2">
    <citation type="submission" date="2020-09" db="EMBL/GenBank/DDBJ databases">
        <authorList>
            <person name="Sun Q."/>
            <person name="Ohkuma M."/>
        </authorList>
    </citation>
    <scope>NUCLEOTIDE SEQUENCE</scope>
    <source>
        <strain evidence="2">JCM 17251</strain>
    </source>
</reference>
<dbReference type="RefSeq" id="WP_188856860.1">
    <property type="nucleotide sequence ID" value="NZ_BMOS01000010.1"/>
</dbReference>
<organism evidence="2 3">
    <name type="scientific">Oceanobacillus indicireducens</name>
    <dbReference type="NCBI Taxonomy" id="1004261"/>
    <lineage>
        <taxon>Bacteria</taxon>
        <taxon>Bacillati</taxon>
        <taxon>Bacillota</taxon>
        <taxon>Bacilli</taxon>
        <taxon>Bacillales</taxon>
        <taxon>Bacillaceae</taxon>
        <taxon>Oceanobacillus</taxon>
    </lineage>
</organism>
<feature type="domain" description="Gfo/Idh/MocA-like oxidoreductase N-terminal" evidence="1">
    <location>
        <begin position="1"/>
        <end position="118"/>
    </location>
</feature>
<gene>
    <name evidence="2" type="ORF">GCM10007971_17720</name>
</gene>
<dbReference type="Proteomes" id="UP000624041">
    <property type="component" value="Unassembled WGS sequence"/>
</dbReference>
<dbReference type="SUPFAM" id="SSF55347">
    <property type="entry name" value="Glyceraldehyde-3-phosphate dehydrogenase-like, C-terminal domain"/>
    <property type="match status" value="1"/>
</dbReference>
<dbReference type="InterPro" id="IPR036291">
    <property type="entry name" value="NAD(P)-bd_dom_sf"/>
</dbReference>
<dbReference type="SUPFAM" id="SSF51735">
    <property type="entry name" value="NAD(P)-binding Rossmann-fold domains"/>
    <property type="match status" value="1"/>
</dbReference>
<dbReference type="GO" id="GO:0000166">
    <property type="term" value="F:nucleotide binding"/>
    <property type="evidence" value="ECO:0007669"/>
    <property type="project" value="InterPro"/>
</dbReference>
<keyword evidence="3" id="KW-1185">Reference proteome</keyword>
<proteinExistence type="predicted"/>
<comment type="caution">
    <text evidence="2">The sequence shown here is derived from an EMBL/GenBank/DDBJ whole genome shotgun (WGS) entry which is preliminary data.</text>
</comment>
<name>A0A918D1Q9_9BACI</name>
<dbReference type="PANTHER" id="PTHR43377">
    <property type="entry name" value="BILIVERDIN REDUCTASE A"/>
    <property type="match status" value="1"/>
</dbReference>
<dbReference type="Pfam" id="PF01408">
    <property type="entry name" value="GFO_IDH_MocA"/>
    <property type="match status" value="1"/>
</dbReference>
<dbReference type="InterPro" id="IPR000683">
    <property type="entry name" value="Gfo/Idh/MocA-like_OxRdtase_N"/>
</dbReference>
<dbReference type="EMBL" id="BMOS01000010">
    <property type="protein sequence ID" value="GGN57080.1"/>
    <property type="molecule type" value="Genomic_DNA"/>
</dbReference>
<accession>A0A918D1Q9</accession>
<evidence type="ECO:0000313" key="2">
    <source>
        <dbReference type="EMBL" id="GGN57080.1"/>
    </source>
</evidence>